<dbReference type="InterPro" id="IPR029039">
    <property type="entry name" value="Flavoprotein-like_sf"/>
</dbReference>
<dbReference type="InterPro" id="IPR005025">
    <property type="entry name" value="FMN_Rdtase-like_dom"/>
</dbReference>
<keyword evidence="1" id="KW-0285">Flavoprotein</keyword>
<sequence length="316" mass="34785">MKVLGISFGRKMKCGDLLVKEALFKSKDAGADVQFINAVNMNIQHCKGCGACSAARDNGKQIKCIIKDDYQVLEDAVLDADAVIIAAPVYAVGPSGQFKNFVDRFGPAHDRPALEAEQNKRIAAGTELLDERSFRDKYVGLISVGGASTQNWVSLGLPTMNLFTFSLMMKVVGQIDAYDMGRTANPLLDQNLMDRVGELGKRVAEAVGKPYDEVEWFGEEGTCPVCHCNLISVTKTTTVECPICGIEGHLSVDGDKVNIEFSKEQQNRARGTANGLKEHYDEIQNMIKVLIPKLQANKETLPKMLEKYKNFDELTK</sequence>
<dbReference type="InterPro" id="IPR051796">
    <property type="entry name" value="ISF_SsuE-like"/>
</dbReference>
<reference evidence="5" key="1">
    <citation type="submission" date="2021-07" db="EMBL/GenBank/DDBJ databases">
        <title>Complete genome sequencing of a Clostridium isolate.</title>
        <authorList>
            <person name="Ueki A."/>
            <person name="Tonouchi A."/>
        </authorList>
    </citation>
    <scope>NUCLEOTIDE SEQUENCE [LARGE SCALE GENOMIC DNA]</scope>
    <source>
        <strain evidence="5">C5S11</strain>
    </source>
</reference>
<proteinExistence type="predicted"/>
<dbReference type="RefSeq" id="WP_224036628.1">
    <property type="nucleotide sequence ID" value="NZ_AP024849.1"/>
</dbReference>
<name>A0ABM7SZT8_9CLOT</name>
<gene>
    <name evidence="4" type="ORF">psyc5s11_10500</name>
</gene>
<protein>
    <submittedName>
        <fullName evidence="4">FMN reductase</fullName>
    </submittedName>
</protein>
<evidence type="ECO:0000313" key="4">
    <source>
        <dbReference type="EMBL" id="BCZ44983.1"/>
    </source>
</evidence>
<dbReference type="PANTHER" id="PTHR43278">
    <property type="entry name" value="NAD(P)H-DEPENDENT FMN-CONTAINING OXIDOREDUCTASE YWQN-RELATED"/>
    <property type="match status" value="1"/>
</dbReference>
<dbReference type="PANTHER" id="PTHR43278:SF2">
    <property type="entry name" value="IRON-SULFUR FLAVOPROTEIN"/>
    <property type="match status" value="1"/>
</dbReference>
<organism evidence="4 5">
    <name type="scientific">Clostridium gelidum</name>
    <dbReference type="NCBI Taxonomy" id="704125"/>
    <lineage>
        <taxon>Bacteria</taxon>
        <taxon>Bacillati</taxon>
        <taxon>Bacillota</taxon>
        <taxon>Clostridia</taxon>
        <taxon>Eubacteriales</taxon>
        <taxon>Clostridiaceae</taxon>
        <taxon>Clostridium</taxon>
    </lineage>
</organism>
<accession>A0ABM7SZT8</accession>
<dbReference type="EMBL" id="AP024849">
    <property type="protein sequence ID" value="BCZ44983.1"/>
    <property type="molecule type" value="Genomic_DNA"/>
</dbReference>
<keyword evidence="2" id="KW-0288">FMN</keyword>
<evidence type="ECO:0000256" key="2">
    <source>
        <dbReference type="ARBA" id="ARBA00022643"/>
    </source>
</evidence>
<evidence type="ECO:0000259" key="3">
    <source>
        <dbReference type="Pfam" id="PF03358"/>
    </source>
</evidence>
<feature type="domain" description="NADPH-dependent FMN reductase-like" evidence="3">
    <location>
        <begin position="1"/>
        <end position="151"/>
    </location>
</feature>
<evidence type="ECO:0000256" key="1">
    <source>
        <dbReference type="ARBA" id="ARBA00022630"/>
    </source>
</evidence>
<evidence type="ECO:0000313" key="5">
    <source>
        <dbReference type="Proteomes" id="UP000824633"/>
    </source>
</evidence>
<keyword evidence="5" id="KW-1185">Reference proteome</keyword>
<dbReference type="SUPFAM" id="SSF52218">
    <property type="entry name" value="Flavoproteins"/>
    <property type="match status" value="1"/>
</dbReference>
<dbReference type="Pfam" id="PF03358">
    <property type="entry name" value="FMN_red"/>
    <property type="match status" value="1"/>
</dbReference>
<dbReference type="Proteomes" id="UP000824633">
    <property type="component" value="Chromosome"/>
</dbReference>
<dbReference type="Gene3D" id="3.40.50.360">
    <property type="match status" value="1"/>
</dbReference>